<dbReference type="Pfam" id="PF08281">
    <property type="entry name" value="Sigma70_r4_2"/>
    <property type="match status" value="1"/>
</dbReference>
<feature type="domain" description="RNA polymerase sigma-70 region 2" evidence="5">
    <location>
        <begin position="15"/>
        <end position="81"/>
    </location>
</feature>
<comment type="caution">
    <text evidence="7">The sequence shown here is derived from an EMBL/GenBank/DDBJ whole genome shotgun (WGS) entry which is preliminary data.</text>
</comment>
<dbReference type="GO" id="GO:0003677">
    <property type="term" value="F:DNA binding"/>
    <property type="evidence" value="ECO:0007669"/>
    <property type="project" value="InterPro"/>
</dbReference>
<dbReference type="PANTHER" id="PTHR43133">
    <property type="entry name" value="RNA POLYMERASE ECF-TYPE SIGMA FACTO"/>
    <property type="match status" value="1"/>
</dbReference>
<organism evidence="7 8">
    <name type="scientific">Pseudomonas putida</name>
    <name type="common">Arthrobacter siderocapsulatus</name>
    <dbReference type="NCBI Taxonomy" id="303"/>
    <lineage>
        <taxon>Bacteria</taxon>
        <taxon>Pseudomonadati</taxon>
        <taxon>Pseudomonadota</taxon>
        <taxon>Gammaproteobacteria</taxon>
        <taxon>Pseudomonadales</taxon>
        <taxon>Pseudomonadaceae</taxon>
        <taxon>Pseudomonas</taxon>
    </lineage>
</organism>
<dbReference type="InterPro" id="IPR014284">
    <property type="entry name" value="RNA_pol_sigma-70_dom"/>
</dbReference>
<protein>
    <submittedName>
        <fullName evidence="7">RNA polymerase subunit sigma</fullName>
    </submittedName>
</protein>
<dbReference type="Pfam" id="PF04542">
    <property type="entry name" value="Sigma70_r2"/>
    <property type="match status" value="1"/>
</dbReference>
<gene>
    <name evidence="7" type="ORF">B8W72_09650</name>
</gene>
<evidence type="ECO:0000313" key="7">
    <source>
        <dbReference type="EMBL" id="OUM34719.1"/>
    </source>
</evidence>
<proteinExistence type="inferred from homology"/>
<dbReference type="SUPFAM" id="SSF88659">
    <property type="entry name" value="Sigma3 and sigma4 domains of RNA polymerase sigma factors"/>
    <property type="match status" value="1"/>
</dbReference>
<dbReference type="RefSeq" id="WP_086975584.1">
    <property type="nucleotide sequence ID" value="NZ_NFSB01000069.1"/>
</dbReference>
<name>A0A1Y3L9C1_PSEPU</name>
<dbReference type="NCBIfam" id="TIGR02937">
    <property type="entry name" value="sigma70-ECF"/>
    <property type="match status" value="1"/>
</dbReference>
<comment type="similarity">
    <text evidence="1">Belongs to the sigma-70 factor family. ECF subfamily.</text>
</comment>
<dbReference type="SUPFAM" id="SSF88946">
    <property type="entry name" value="Sigma2 domain of RNA polymerase sigma factors"/>
    <property type="match status" value="1"/>
</dbReference>
<dbReference type="GO" id="GO:0006352">
    <property type="term" value="P:DNA-templated transcription initiation"/>
    <property type="evidence" value="ECO:0007669"/>
    <property type="project" value="InterPro"/>
</dbReference>
<dbReference type="Proteomes" id="UP000196082">
    <property type="component" value="Unassembled WGS sequence"/>
</dbReference>
<evidence type="ECO:0000259" key="6">
    <source>
        <dbReference type="Pfam" id="PF08281"/>
    </source>
</evidence>
<dbReference type="EMBL" id="NFSB01000069">
    <property type="protein sequence ID" value="OUM34719.1"/>
    <property type="molecule type" value="Genomic_DNA"/>
</dbReference>
<reference evidence="7 8" key="1">
    <citation type="submission" date="2017-05" db="EMBL/GenBank/DDBJ databases">
        <title>Whole genome sequence of Pseudomonas putida isolate 1312 commercialized as a biostimulant.</title>
        <authorList>
            <person name="Crovadore J."/>
            <person name="Blanc P."/>
            <person name="Chablais R."/>
            <person name="Cochard B."/>
            <person name="Grizard D."/>
            <person name="Lefort F."/>
        </authorList>
    </citation>
    <scope>NUCLEOTIDE SEQUENCE [LARGE SCALE GENOMIC DNA]</scope>
    <source>
        <strain evidence="7 8">1312</strain>
    </source>
</reference>
<dbReference type="InterPro" id="IPR039425">
    <property type="entry name" value="RNA_pol_sigma-70-like"/>
</dbReference>
<dbReference type="Gene3D" id="1.10.10.10">
    <property type="entry name" value="Winged helix-like DNA-binding domain superfamily/Winged helix DNA-binding domain"/>
    <property type="match status" value="1"/>
</dbReference>
<keyword evidence="3" id="KW-0731">Sigma factor</keyword>
<dbReference type="InterPro" id="IPR013325">
    <property type="entry name" value="RNA_pol_sigma_r2"/>
</dbReference>
<evidence type="ECO:0000256" key="4">
    <source>
        <dbReference type="ARBA" id="ARBA00023163"/>
    </source>
</evidence>
<evidence type="ECO:0000259" key="5">
    <source>
        <dbReference type="Pfam" id="PF04542"/>
    </source>
</evidence>
<dbReference type="GO" id="GO:0016987">
    <property type="term" value="F:sigma factor activity"/>
    <property type="evidence" value="ECO:0007669"/>
    <property type="project" value="UniProtKB-KW"/>
</dbReference>
<keyword evidence="4" id="KW-0804">Transcription</keyword>
<dbReference type="Gene3D" id="1.10.1740.10">
    <property type="match status" value="1"/>
</dbReference>
<sequence>MPSTDPTPNLQVQTLYTEHHGWLQGWLGRKLGNACDAADLAHDTFVRLLSRQGNSYFGSEPRALLTHIAKGLVVDRWRRQDVERAYLEAIAHLPQPEVPSPETRWLILETLYRVDAMLRDMPARVRQVFLLSQLDGLTYAQIAEQLQLSLITIKRDMRTAFLACLSIDG</sequence>
<feature type="domain" description="RNA polymerase sigma factor 70 region 4 type 2" evidence="6">
    <location>
        <begin position="113"/>
        <end position="161"/>
    </location>
</feature>
<evidence type="ECO:0000256" key="3">
    <source>
        <dbReference type="ARBA" id="ARBA00023082"/>
    </source>
</evidence>
<dbReference type="InterPro" id="IPR013324">
    <property type="entry name" value="RNA_pol_sigma_r3/r4-like"/>
</dbReference>
<accession>A0A1Y3L9C1</accession>
<dbReference type="AlphaFoldDB" id="A0A1Y3L9C1"/>
<evidence type="ECO:0000313" key="8">
    <source>
        <dbReference type="Proteomes" id="UP000196082"/>
    </source>
</evidence>
<keyword evidence="2" id="KW-0805">Transcription regulation</keyword>
<dbReference type="InterPro" id="IPR013249">
    <property type="entry name" value="RNA_pol_sigma70_r4_t2"/>
</dbReference>
<evidence type="ECO:0000256" key="1">
    <source>
        <dbReference type="ARBA" id="ARBA00010641"/>
    </source>
</evidence>
<dbReference type="InterPro" id="IPR007627">
    <property type="entry name" value="RNA_pol_sigma70_r2"/>
</dbReference>
<evidence type="ECO:0000256" key="2">
    <source>
        <dbReference type="ARBA" id="ARBA00023015"/>
    </source>
</evidence>
<dbReference type="PANTHER" id="PTHR43133:SF63">
    <property type="entry name" value="RNA POLYMERASE SIGMA FACTOR FECI-RELATED"/>
    <property type="match status" value="1"/>
</dbReference>
<dbReference type="InterPro" id="IPR036388">
    <property type="entry name" value="WH-like_DNA-bd_sf"/>
</dbReference>